<dbReference type="InterPro" id="IPR009351">
    <property type="entry name" value="AlkZ-like"/>
</dbReference>
<proteinExistence type="predicted"/>
<protein>
    <submittedName>
        <fullName evidence="1">Winged helix DNA-binding domain-containing protein</fullName>
    </submittedName>
</protein>
<dbReference type="AlphaFoldDB" id="A0A4R0HN55"/>
<dbReference type="Pfam" id="PF06224">
    <property type="entry name" value="AlkZ-like"/>
    <property type="match status" value="1"/>
</dbReference>
<keyword evidence="2" id="KW-1185">Reference proteome</keyword>
<comment type="caution">
    <text evidence="1">The sequence shown here is derived from an EMBL/GenBank/DDBJ whole genome shotgun (WGS) entry which is preliminary data.</text>
</comment>
<sequence>MVVMSGRAVNRATLARQVLLGREAVPAVEVVGRLVGMQGQEAKHPYVGLWSRIDGFAESELDQAVREHEVVRATLFRGTLHLVTAADYLRFRVTVAPVLEAGLKVLGERGAGLEPEKVVAAAKKLLAKEPLTFTEVRDALQQQFPDVNERALGFCTRMLVPLVVYPTDVRWSWTANSKFTPAEEWIGKKLHQRSETKELITRYLQAFGPATPADFQTWSGLQKAKPLFDELELETFTDENGKTLYDVPDAPRPDPDTPAPVRFLPEFDNVLLSHAKRERIIADEHKPAVFTKNLRVKATYTVDGLVAGLWTTEKKRGVATLTLTPFGRMLKKTQAELEREGDGLLRFMEPDAKSYEMVTTG</sequence>
<accession>A0A4R0HN55</accession>
<dbReference type="OrthoDB" id="9148135at2"/>
<dbReference type="PANTHER" id="PTHR38479:SF2">
    <property type="entry name" value="WINGED HELIX DNA-BINDING DOMAIN-CONTAINING PROTEIN"/>
    <property type="match status" value="1"/>
</dbReference>
<evidence type="ECO:0000313" key="2">
    <source>
        <dbReference type="Proteomes" id="UP000292346"/>
    </source>
</evidence>
<evidence type="ECO:0000313" key="1">
    <source>
        <dbReference type="EMBL" id="TCC11414.1"/>
    </source>
</evidence>
<dbReference type="GO" id="GO:0003677">
    <property type="term" value="F:DNA binding"/>
    <property type="evidence" value="ECO:0007669"/>
    <property type="project" value="UniProtKB-KW"/>
</dbReference>
<dbReference type="EMBL" id="SJJZ01000001">
    <property type="protein sequence ID" value="TCC11414.1"/>
    <property type="molecule type" value="Genomic_DNA"/>
</dbReference>
<dbReference type="PANTHER" id="PTHR38479">
    <property type="entry name" value="LMO0824 PROTEIN"/>
    <property type="match status" value="1"/>
</dbReference>
<name>A0A4R0HN55_9ACTN</name>
<reference evidence="1 2" key="1">
    <citation type="submission" date="2019-02" db="EMBL/GenBank/DDBJ databases">
        <title>Kribbella capetownensis sp. nov. and Kribbella speibonae sp. nov., isolated from soil.</title>
        <authorList>
            <person name="Curtis S.M."/>
            <person name="Norton I."/>
            <person name="Everest G.J."/>
            <person name="Meyers P.R."/>
        </authorList>
    </citation>
    <scope>NUCLEOTIDE SEQUENCE [LARGE SCALE GENOMIC DNA]</scope>
    <source>
        <strain evidence="1 2">KCTC 29219</strain>
    </source>
</reference>
<organism evidence="1 2">
    <name type="scientific">Kribbella soli</name>
    <dbReference type="NCBI Taxonomy" id="1124743"/>
    <lineage>
        <taxon>Bacteria</taxon>
        <taxon>Bacillati</taxon>
        <taxon>Actinomycetota</taxon>
        <taxon>Actinomycetes</taxon>
        <taxon>Propionibacteriales</taxon>
        <taxon>Kribbellaceae</taxon>
        <taxon>Kribbella</taxon>
    </lineage>
</organism>
<dbReference type="Proteomes" id="UP000292346">
    <property type="component" value="Unassembled WGS sequence"/>
</dbReference>
<dbReference type="RefSeq" id="WP_131336030.1">
    <property type="nucleotide sequence ID" value="NZ_SJJZ01000001.1"/>
</dbReference>
<gene>
    <name evidence="1" type="ORF">E0H45_09090</name>
</gene>
<keyword evidence="1" id="KW-0238">DNA-binding</keyword>